<feature type="domain" description="PRD" evidence="2">
    <location>
        <begin position="173"/>
        <end position="275"/>
    </location>
</feature>
<dbReference type="InterPro" id="IPR004341">
    <property type="entry name" value="CAT_RNA-bd_dom"/>
</dbReference>
<sequence length="275" mass="31569">MEQYIVKKVLNNNVVIAEKNAEEFVIVGKAIGFNCHKGAEIGEDRVEGIFVKQSAKSNEEFNEVLKKINSEIIGISEEIISLCEKELGLKVSEAIHISLPDHINFAITRIKEGIKIENPFLNELEVLYPKEYKLAEKALEMINDRFQVNLPEDEIGFICMHINAAISEKNVSDTLVHTKKINEIMQFIFKLLKKKIDTKSLSYIRTITHLNFMIERILDNKSIKNSLLDAIKKEYYNEYGIAIKVAMKIEDLFSVNVPEDEIGYITLHINRIKDI</sequence>
<dbReference type="SUPFAM" id="SSF63520">
    <property type="entry name" value="PTS-regulatory domain, PRD"/>
    <property type="match status" value="2"/>
</dbReference>
<dbReference type="PROSITE" id="PS51372">
    <property type="entry name" value="PRD_2"/>
    <property type="match status" value="2"/>
</dbReference>
<dbReference type="InterPro" id="IPR011608">
    <property type="entry name" value="PRD"/>
</dbReference>
<dbReference type="SMART" id="SM01061">
    <property type="entry name" value="CAT_RBD"/>
    <property type="match status" value="1"/>
</dbReference>
<dbReference type="GO" id="GO:0003723">
    <property type="term" value="F:RNA binding"/>
    <property type="evidence" value="ECO:0007669"/>
    <property type="project" value="InterPro"/>
</dbReference>
<dbReference type="Pfam" id="PF03123">
    <property type="entry name" value="CAT_RBD"/>
    <property type="match status" value="1"/>
</dbReference>
<evidence type="ECO:0000256" key="1">
    <source>
        <dbReference type="ARBA" id="ARBA00022737"/>
    </source>
</evidence>
<dbReference type="OrthoDB" id="9813552at2"/>
<dbReference type="SUPFAM" id="SSF50151">
    <property type="entry name" value="SacY-like RNA-binding domain"/>
    <property type="match status" value="1"/>
</dbReference>
<dbReference type="PANTHER" id="PTHR30185:SF16">
    <property type="entry name" value="PROTEIN GLCT"/>
    <property type="match status" value="1"/>
</dbReference>
<keyword evidence="1" id="KW-0677">Repeat</keyword>
<proteinExistence type="predicted"/>
<dbReference type="InterPro" id="IPR036634">
    <property type="entry name" value="PRD_sf"/>
</dbReference>
<accession>C6PZJ3</accession>
<comment type="caution">
    <text evidence="3">The sequence shown here is derived from an EMBL/GenBank/DDBJ whole genome shotgun (WGS) entry which is preliminary data.</text>
</comment>
<gene>
    <name evidence="3" type="ORF">CcarbDRAFT_4210</name>
</gene>
<dbReference type="KEGG" id="cck:Ccar_18040"/>
<dbReference type="Pfam" id="PF00874">
    <property type="entry name" value="PRD"/>
    <property type="match status" value="2"/>
</dbReference>
<dbReference type="RefSeq" id="WP_007063095.1">
    <property type="nucleotide sequence ID" value="NZ_ACVI01000095.1"/>
</dbReference>
<dbReference type="eggNOG" id="COG3711">
    <property type="taxonomic scope" value="Bacteria"/>
</dbReference>
<keyword evidence="4" id="KW-1185">Reference proteome</keyword>
<dbReference type="InterPro" id="IPR036650">
    <property type="entry name" value="CAT_RNA-bd_dom_sf"/>
</dbReference>
<name>C6PZJ3_9CLOT</name>
<evidence type="ECO:0000313" key="3">
    <source>
        <dbReference type="EMBL" id="EET85341.1"/>
    </source>
</evidence>
<dbReference type="AlphaFoldDB" id="C6PZJ3"/>
<dbReference type="InterPro" id="IPR050661">
    <property type="entry name" value="BglG_antiterminators"/>
</dbReference>
<evidence type="ECO:0000313" key="4">
    <source>
        <dbReference type="Proteomes" id="UP000004198"/>
    </source>
</evidence>
<evidence type="ECO:0000259" key="2">
    <source>
        <dbReference type="PROSITE" id="PS51372"/>
    </source>
</evidence>
<organism evidence="3 4">
    <name type="scientific">Clostridium carboxidivorans P7</name>
    <dbReference type="NCBI Taxonomy" id="536227"/>
    <lineage>
        <taxon>Bacteria</taxon>
        <taxon>Bacillati</taxon>
        <taxon>Bacillota</taxon>
        <taxon>Clostridia</taxon>
        <taxon>Eubacteriales</taxon>
        <taxon>Clostridiaceae</taxon>
        <taxon>Clostridium</taxon>
    </lineage>
</organism>
<dbReference type="Proteomes" id="UP000004198">
    <property type="component" value="Unassembled WGS sequence"/>
</dbReference>
<protein>
    <submittedName>
        <fullName evidence="3">Transcriptional antiterminator, BglG</fullName>
    </submittedName>
</protein>
<dbReference type="PATRIC" id="fig|536227.13.peg.3791"/>
<reference evidence="3 4" key="1">
    <citation type="submission" date="2009-06" db="EMBL/GenBank/DDBJ databases">
        <title>The draft genome of Clostridium carboxidivorans P7.</title>
        <authorList>
            <consortium name="US DOE Joint Genome Institute (JGI-PGF)"/>
            <person name="Lucas S."/>
            <person name="Copeland A."/>
            <person name="Lapidus A."/>
            <person name="Glavina del Rio T."/>
            <person name="Tice H."/>
            <person name="Bruce D."/>
            <person name="Goodwin L."/>
            <person name="Pitluck S."/>
            <person name="Larimer F."/>
            <person name="Land M.L."/>
            <person name="Hauser L."/>
            <person name="Hemme C.L."/>
        </authorList>
    </citation>
    <scope>NUCLEOTIDE SEQUENCE [LARGE SCALE GENOMIC DNA]</scope>
    <source>
        <strain evidence="3 4">P7</strain>
    </source>
</reference>
<dbReference type="Gene3D" id="1.10.1790.10">
    <property type="entry name" value="PRD domain"/>
    <property type="match status" value="2"/>
</dbReference>
<feature type="domain" description="PRD" evidence="2">
    <location>
        <begin position="67"/>
        <end position="172"/>
    </location>
</feature>
<dbReference type="GO" id="GO:0006355">
    <property type="term" value="P:regulation of DNA-templated transcription"/>
    <property type="evidence" value="ECO:0007669"/>
    <property type="project" value="InterPro"/>
</dbReference>
<dbReference type="Gene3D" id="2.30.24.10">
    <property type="entry name" value="CAT RNA-binding domain"/>
    <property type="match status" value="1"/>
</dbReference>
<dbReference type="PANTHER" id="PTHR30185">
    <property type="entry name" value="CRYPTIC BETA-GLUCOSIDE BGL OPERON ANTITERMINATOR"/>
    <property type="match status" value="1"/>
</dbReference>
<dbReference type="STRING" id="536227.Ccar_18040"/>
<dbReference type="EMBL" id="ACVI01000095">
    <property type="protein sequence ID" value="EET85341.1"/>
    <property type="molecule type" value="Genomic_DNA"/>
</dbReference>